<sequence>MIEIGAIERLSLGDHACVVFEDDETRTRTLAAYIQAGLRRRHRILYFGGEPGEVEAALAGQGTDPRSALAAGQLRMATVESTYLAAGHFDPLASIEGWRAASAEALAAGYRGLRAVGDMSWGATAVPGADQLPWYEANVNRVFADGYAMGLCLYDRRLFSDADLRRVCWAHPVTVDDDTDPQAVPLLRAVRTTRPAGIRFEGEADLSNRQAMRAILDHLVEDMPGTGEPLVVDISGLRFVDGATIRMLIDAAARAADRLRVVGCSPHMQRLLAFNGADATTGLIVEPACPHTRP</sequence>
<gene>
    <name evidence="2" type="ORF">I4J89_08570</name>
</gene>
<evidence type="ECO:0000259" key="1">
    <source>
        <dbReference type="PROSITE" id="PS50801"/>
    </source>
</evidence>
<dbReference type="Proteomes" id="UP000598146">
    <property type="component" value="Unassembled WGS sequence"/>
</dbReference>
<dbReference type="Gene3D" id="3.30.750.24">
    <property type="entry name" value="STAS domain"/>
    <property type="match status" value="1"/>
</dbReference>
<keyword evidence="3" id="KW-1185">Reference proteome</keyword>
<dbReference type="RefSeq" id="WP_196413299.1">
    <property type="nucleotide sequence ID" value="NZ_JADQTO010000003.1"/>
</dbReference>
<name>A0A931C3F7_9ACTN</name>
<dbReference type="InterPro" id="IPR025847">
    <property type="entry name" value="MEDS_domain"/>
</dbReference>
<comment type="caution">
    <text evidence="2">The sequence shown here is derived from an EMBL/GenBank/DDBJ whole genome shotgun (WGS) entry which is preliminary data.</text>
</comment>
<dbReference type="AlphaFoldDB" id="A0A931C3F7"/>
<dbReference type="Pfam" id="PF14417">
    <property type="entry name" value="MEDS"/>
    <property type="match status" value="1"/>
</dbReference>
<proteinExistence type="predicted"/>
<dbReference type="PROSITE" id="PS50801">
    <property type="entry name" value="STAS"/>
    <property type="match status" value="1"/>
</dbReference>
<dbReference type="InterPro" id="IPR002645">
    <property type="entry name" value="STAS_dom"/>
</dbReference>
<dbReference type="EMBL" id="JADQTO010000003">
    <property type="protein sequence ID" value="MBG0561514.1"/>
    <property type="molecule type" value="Genomic_DNA"/>
</dbReference>
<dbReference type="Pfam" id="PF13466">
    <property type="entry name" value="STAS_2"/>
    <property type="match status" value="1"/>
</dbReference>
<protein>
    <submittedName>
        <fullName evidence="2">MEDS domain-containing protein</fullName>
    </submittedName>
</protein>
<dbReference type="SUPFAM" id="SSF52091">
    <property type="entry name" value="SpoIIaa-like"/>
    <property type="match status" value="1"/>
</dbReference>
<evidence type="ECO:0000313" key="3">
    <source>
        <dbReference type="Proteomes" id="UP000598146"/>
    </source>
</evidence>
<evidence type="ECO:0000313" key="2">
    <source>
        <dbReference type="EMBL" id="MBG0561514.1"/>
    </source>
</evidence>
<organism evidence="2 3">
    <name type="scientific">Actinoplanes aureus</name>
    <dbReference type="NCBI Taxonomy" id="2792083"/>
    <lineage>
        <taxon>Bacteria</taxon>
        <taxon>Bacillati</taxon>
        <taxon>Actinomycetota</taxon>
        <taxon>Actinomycetes</taxon>
        <taxon>Micromonosporales</taxon>
        <taxon>Micromonosporaceae</taxon>
        <taxon>Actinoplanes</taxon>
    </lineage>
</organism>
<dbReference type="InterPro" id="IPR058548">
    <property type="entry name" value="MlaB-like_STAS"/>
</dbReference>
<dbReference type="InterPro" id="IPR036513">
    <property type="entry name" value="STAS_dom_sf"/>
</dbReference>
<reference evidence="2" key="1">
    <citation type="submission" date="2020-11" db="EMBL/GenBank/DDBJ databases">
        <title>Isolation and identification of active actinomycetes.</title>
        <authorList>
            <person name="Sun X."/>
        </authorList>
    </citation>
    <scope>NUCLEOTIDE SEQUENCE</scope>
    <source>
        <strain evidence="2">NEAU-A11</strain>
    </source>
</reference>
<feature type="domain" description="STAS" evidence="1">
    <location>
        <begin position="198"/>
        <end position="276"/>
    </location>
</feature>
<dbReference type="CDD" id="cd07043">
    <property type="entry name" value="STAS_anti-anti-sigma_factors"/>
    <property type="match status" value="1"/>
</dbReference>
<accession>A0A931C3F7</accession>